<comment type="caution">
    <text evidence="3">The sequence shown here is derived from an EMBL/GenBank/DDBJ whole genome shotgun (WGS) entry which is preliminary data.</text>
</comment>
<dbReference type="PANTHER" id="PTHR33606">
    <property type="entry name" value="PROTEIN YCII"/>
    <property type="match status" value="1"/>
</dbReference>
<accession>A0A0C1Y0D7</accession>
<protein>
    <submittedName>
        <fullName evidence="3">YciI family protein</fullName>
    </submittedName>
</protein>
<comment type="similarity">
    <text evidence="1">Belongs to the YciI family.</text>
</comment>
<reference evidence="3" key="2">
    <citation type="journal article" date="2015" name="Genome Announc.">
        <title>Draft Genome Sequence of Filamentous Marine Cyanobacterium Lyngbya confervoides Strain BDU141951.</title>
        <authorList>
            <person name="Chandrababunaidu M.M."/>
            <person name="Sen D."/>
            <person name="Tripathy S."/>
        </authorList>
    </citation>
    <scope>NUCLEOTIDE SEQUENCE</scope>
    <source>
        <strain evidence="3">BDU141951</strain>
    </source>
</reference>
<proteinExistence type="inferred from homology"/>
<dbReference type="InterPro" id="IPR005545">
    <property type="entry name" value="YCII"/>
</dbReference>
<evidence type="ECO:0000259" key="2">
    <source>
        <dbReference type="Pfam" id="PF03795"/>
    </source>
</evidence>
<dbReference type="EMBL" id="JTHE02000003">
    <property type="protein sequence ID" value="NEV66218.1"/>
    <property type="molecule type" value="Genomic_DNA"/>
</dbReference>
<dbReference type="InterPro" id="IPR051807">
    <property type="entry name" value="Sec-metab_biosynth-assoc"/>
</dbReference>
<dbReference type="Gene3D" id="3.30.70.1060">
    <property type="entry name" value="Dimeric alpha+beta barrel"/>
    <property type="match status" value="1"/>
</dbReference>
<dbReference type="AlphaFoldDB" id="A0A0C1Y0D7"/>
<feature type="domain" description="YCII-related" evidence="2">
    <location>
        <begin position="3"/>
        <end position="86"/>
    </location>
</feature>
<dbReference type="NCBIfam" id="NF009506">
    <property type="entry name" value="PRK12864.1"/>
    <property type="match status" value="1"/>
</dbReference>
<reference evidence="3" key="3">
    <citation type="submission" date="2020-02" db="EMBL/GenBank/DDBJ databases">
        <authorList>
            <person name="Sarangi A.N."/>
            <person name="Ghosh S."/>
            <person name="Mukherjee M."/>
            <person name="Tripathy S."/>
        </authorList>
    </citation>
    <scope>NUCLEOTIDE SEQUENCE</scope>
    <source>
        <strain evidence="3">BDU141951</strain>
    </source>
</reference>
<dbReference type="PANTHER" id="PTHR33606:SF3">
    <property type="entry name" value="PROTEIN YCII"/>
    <property type="match status" value="1"/>
</dbReference>
<reference evidence="3" key="1">
    <citation type="submission" date="2014-11" db="EMBL/GenBank/DDBJ databases">
        <authorList>
            <person name="Malar M.C."/>
            <person name="Sen D."/>
            <person name="Tripathy S."/>
        </authorList>
    </citation>
    <scope>NUCLEOTIDE SEQUENCE</scope>
    <source>
        <strain evidence="3">BDU141951</strain>
    </source>
</reference>
<dbReference type="InterPro" id="IPR011008">
    <property type="entry name" value="Dimeric_a/b-barrel"/>
</dbReference>
<evidence type="ECO:0000256" key="1">
    <source>
        <dbReference type="ARBA" id="ARBA00007689"/>
    </source>
</evidence>
<dbReference type="Pfam" id="PF03795">
    <property type="entry name" value="YCII"/>
    <property type="match status" value="1"/>
</dbReference>
<gene>
    <name evidence="3" type="ORF">QQ91_003705</name>
</gene>
<dbReference type="SUPFAM" id="SSF54909">
    <property type="entry name" value="Dimeric alpha+beta barrel"/>
    <property type="match status" value="1"/>
</dbReference>
<organism evidence="3">
    <name type="scientific">Lyngbya confervoides BDU141951</name>
    <dbReference type="NCBI Taxonomy" id="1574623"/>
    <lineage>
        <taxon>Bacteria</taxon>
        <taxon>Bacillati</taxon>
        <taxon>Cyanobacteriota</taxon>
        <taxon>Cyanophyceae</taxon>
        <taxon>Oscillatoriophycideae</taxon>
        <taxon>Oscillatoriales</taxon>
        <taxon>Microcoleaceae</taxon>
        <taxon>Lyngbya</taxon>
    </lineage>
</organism>
<name>A0A0C1Y0D7_9CYAN</name>
<sequence>MAKFVMWGSYCEDALEKRTPYRADHLAGLQSQKDRGVLLSLGPTMDNTKVFGIYEADDQATVRQLIENDPYWQNGIWTEYELYAWNQVF</sequence>
<evidence type="ECO:0000313" key="3">
    <source>
        <dbReference type="EMBL" id="NEV66218.1"/>
    </source>
</evidence>